<name>A0AAW2BV76_9ROSI</name>
<protein>
    <submittedName>
        <fullName evidence="2">Uncharacterized protein</fullName>
    </submittedName>
</protein>
<evidence type="ECO:0000313" key="2">
    <source>
        <dbReference type="EMBL" id="KAK9989736.1"/>
    </source>
</evidence>
<keyword evidence="1" id="KW-0732">Signal</keyword>
<dbReference type="EMBL" id="JAZDWU010000010">
    <property type="protein sequence ID" value="KAK9989736.1"/>
    <property type="molecule type" value="Genomic_DNA"/>
</dbReference>
<feature type="signal peptide" evidence="1">
    <location>
        <begin position="1"/>
        <end position="23"/>
    </location>
</feature>
<sequence>MARISHRLLVSLSTLLLPRFAESVKLINKKLFSKELEVIVRSWDQLQERLVKVSEEELENRQFKQTSCAKRLKQNCSKQFCT</sequence>
<gene>
    <name evidence="2" type="ORF">SO802_029975</name>
</gene>
<reference evidence="2 3" key="1">
    <citation type="submission" date="2024-01" db="EMBL/GenBank/DDBJ databases">
        <title>A telomere-to-telomere, gap-free genome of sweet tea (Lithocarpus litseifolius).</title>
        <authorList>
            <person name="Zhou J."/>
        </authorList>
    </citation>
    <scope>NUCLEOTIDE SEQUENCE [LARGE SCALE GENOMIC DNA]</scope>
    <source>
        <strain evidence="2">Zhou-2022a</strain>
        <tissue evidence="2">Leaf</tissue>
    </source>
</reference>
<organism evidence="2 3">
    <name type="scientific">Lithocarpus litseifolius</name>
    <dbReference type="NCBI Taxonomy" id="425828"/>
    <lineage>
        <taxon>Eukaryota</taxon>
        <taxon>Viridiplantae</taxon>
        <taxon>Streptophyta</taxon>
        <taxon>Embryophyta</taxon>
        <taxon>Tracheophyta</taxon>
        <taxon>Spermatophyta</taxon>
        <taxon>Magnoliopsida</taxon>
        <taxon>eudicotyledons</taxon>
        <taxon>Gunneridae</taxon>
        <taxon>Pentapetalae</taxon>
        <taxon>rosids</taxon>
        <taxon>fabids</taxon>
        <taxon>Fagales</taxon>
        <taxon>Fagaceae</taxon>
        <taxon>Lithocarpus</taxon>
    </lineage>
</organism>
<dbReference type="AlphaFoldDB" id="A0AAW2BV76"/>
<accession>A0AAW2BV76</accession>
<evidence type="ECO:0000313" key="3">
    <source>
        <dbReference type="Proteomes" id="UP001459277"/>
    </source>
</evidence>
<comment type="caution">
    <text evidence="2">The sequence shown here is derived from an EMBL/GenBank/DDBJ whole genome shotgun (WGS) entry which is preliminary data.</text>
</comment>
<feature type="chain" id="PRO_5043867406" evidence="1">
    <location>
        <begin position="24"/>
        <end position="82"/>
    </location>
</feature>
<keyword evidence="3" id="KW-1185">Reference proteome</keyword>
<dbReference type="Proteomes" id="UP001459277">
    <property type="component" value="Unassembled WGS sequence"/>
</dbReference>
<evidence type="ECO:0000256" key="1">
    <source>
        <dbReference type="SAM" id="SignalP"/>
    </source>
</evidence>
<proteinExistence type="predicted"/>